<feature type="transmembrane region" description="Helical" evidence="6">
    <location>
        <begin position="59"/>
        <end position="89"/>
    </location>
</feature>
<accession>D3BD55</accession>
<dbReference type="InterPro" id="IPR003377">
    <property type="entry name" value="Cornichon"/>
</dbReference>
<keyword evidence="8" id="KW-1185">Reference proteome</keyword>
<feature type="transmembrane region" description="Helical" evidence="6">
    <location>
        <begin position="119"/>
        <end position="138"/>
    </location>
</feature>
<evidence type="ECO:0000256" key="6">
    <source>
        <dbReference type="SAM" id="Phobius"/>
    </source>
</evidence>
<organism evidence="7 8">
    <name type="scientific">Heterostelium pallidum (strain ATCC 26659 / Pp 5 / PN500)</name>
    <name type="common">Cellular slime mold</name>
    <name type="synonym">Polysphondylium pallidum</name>
    <dbReference type="NCBI Taxonomy" id="670386"/>
    <lineage>
        <taxon>Eukaryota</taxon>
        <taxon>Amoebozoa</taxon>
        <taxon>Evosea</taxon>
        <taxon>Eumycetozoa</taxon>
        <taxon>Dictyostelia</taxon>
        <taxon>Acytosteliales</taxon>
        <taxon>Acytosteliaceae</taxon>
        <taxon>Heterostelium</taxon>
    </lineage>
</organism>
<keyword evidence="3 6" id="KW-0812">Transmembrane</keyword>
<dbReference type="RefSeq" id="XP_020432966.1">
    <property type="nucleotide sequence ID" value="XM_020577292.1"/>
</dbReference>
<evidence type="ECO:0000256" key="4">
    <source>
        <dbReference type="ARBA" id="ARBA00022989"/>
    </source>
</evidence>
<evidence type="ECO:0000313" key="7">
    <source>
        <dbReference type="EMBL" id="EFA80847.1"/>
    </source>
</evidence>
<dbReference type="FunCoup" id="D3BD55">
    <property type="interactions" value="2"/>
</dbReference>
<dbReference type="GeneID" id="31361917"/>
<evidence type="ECO:0008006" key="9">
    <source>
        <dbReference type="Google" id="ProtNLM"/>
    </source>
</evidence>
<dbReference type="SMART" id="SM01398">
    <property type="entry name" value="Cornichon"/>
    <property type="match status" value="1"/>
</dbReference>
<keyword evidence="4 6" id="KW-1133">Transmembrane helix</keyword>
<dbReference type="GO" id="GO:0016192">
    <property type="term" value="P:vesicle-mediated transport"/>
    <property type="evidence" value="ECO:0007669"/>
    <property type="project" value="InterPro"/>
</dbReference>
<dbReference type="Proteomes" id="UP000001396">
    <property type="component" value="Unassembled WGS sequence"/>
</dbReference>
<evidence type="ECO:0000256" key="1">
    <source>
        <dbReference type="ARBA" id="ARBA00004141"/>
    </source>
</evidence>
<name>D3BD55_HETP5</name>
<dbReference type="OMA" id="HKKECFI"/>
<comment type="caution">
    <text evidence="7">The sequence shown here is derived from an EMBL/GenBank/DDBJ whole genome shotgun (WGS) entry which is preliminary data.</text>
</comment>
<evidence type="ECO:0000256" key="5">
    <source>
        <dbReference type="ARBA" id="ARBA00023136"/>
    </source>
</evidence>
<protein>
    <recommendedName>
        <fullName evidence="9">Cornichon</fullName>
    </recommendedName>
</protein>
<gene>
    <name evidence="7" type="ORF">PPL_06435</name>
</gene>
<keyword evidence="5 6" id="KW-0472">Membrane</keyword>
<dbReference type="PANTHER" id="PTHR12290">
    <property type="entry name" value="CORNICHON-RELATED"/>
    <property type="match status" value="1"/>
</dbReference>
<dbReference type="Pfam" id="PF03311">
    <property type="entry name" value="Cornichon"/>
    <property type="match status" value="1"/>
</dbReference>
<evidence type="ECO:0000256" key="2">
    <source>
        <dbReference type="ARBA" id="ARBA00010095"/>
    </source>
</evidence>
<comment type="subcellular location">
    <subcellularLocation>
        <location evidence="1">Membrane</location>
        <topology evidence="1">Multi-pass membrane protein</topology>
    </subcellularLocation>
</comment>
<reference evidence="7 8" key="1">
    <citation type="journal article" date="2011" name="Genome Res.">
        <title>Phylogeny-wide analysis of social amoeba genomes highlights ancient origins for complex intercellular communication.</title>
        <authorList>
            <person name="Heidel A.J."/>
            <person name="Lawal H.M."/>
            <person name="Felder M."/>
            <person name="Schilde C."/>
            <person name="Helps N.R."/>
            <person name="Tunggal B."/>
            <person name="Rivero F."/>
            <person name="John U."/>
            <person name="Schleicher M."/>
            <person name="Eichinger L."/>
            <person name="Platzer M."/>
            <person name="Noegel A.A."/>
            <person name="Schaap P."/>
            <person name="Gloeckner G."/>
        </authorList>
    </citation>
    <scope>NUCLEOTIDE SEQUENCE [LARGE SCALE GENOMIC DNA]</scope>
    <source>
        <strain evidence="8">ATCC 26659 / Pp 5 / PN500</strain>
    </source>
</reference>
<dbReference type="EMBL" id="ADBJ01000028">
    <property type="protein sequence ID" value="EFA80847.1"/>
    <property type="molecule type" value="Genomic_DNA"/>
</dbReference>
<proteinExistence type="inferred from homology"/>
<feature type="transmembrane region" description="Helical" evidence="6">
    <location>
        <begin position="12"/>
        <end position="34"/>
    </location>
</feature>
<sequence length="140" mass="16689">MYELSTTGFDYTMLLALLSSGVLLAIVVYELLLLTDLEGNDINSIEFCKKYNKFIMPEYIVQAVFTVWFLVTFRFVLFLLNAPVLYYHFQRYQTRTHKNDPTKVYSHTSKMGNHLMLKLVFYMVMFFIYLFVLLFNFFSD</sequence>
<comment type="similarity">
    <text evidence="2">Belongs to the cornichon family.</text>
</comment>
<evidence type="ECO:0000256" key="3">
    <source>
        <dbReference type="ARBA" id="ARBA00022692"/>
    </source>
</evidence>
<dbReference type="AlphaFoldDB" id="D3BD55"/>
<evidence type="ECO:0000313" key="8">
    <source>
        <dbReference type="Proteomes" id="UP000001396"/>
    </source>
</evidence>
<dbReference type="GO" id="GO:0016020">
    <property type="term" value="C:membrane"/>
    <property type="evidence" value="ECO:0007669"/>
    <property type="project" value="UniProtKB-SubCell"/>
</dbReference>
<dbReference type="STRING" id="670386.D3BD55"/>
<dbReference type="InParanoid" id="D3BD55"/>